<feature type="non-terminal residue" evidence="9">
    <location>
        <position position="338"/>
    </location>
</feature>
<evidence type="ECO:0000256" key="6">
    <source>
        <dbReference type="ARBA" id="ARBA00037847"/>
    </source>
</evidence>
<feature type="compositionally biased region" description="Gly residues" evidence="7">
    <location>
        <begin position="312"/>
        <end position="322"/>
    </location>
</feature>
<evidence type="ECO:0000256" key="7">
    <source>
        <dbReference type="SAM" id="MobiDB-lite"/>
    </source>
</evidence>
<organism evidence="9 10">
    <name type="scientific">Microdochium bolleyi</name>
    <dbReference type="NCBI Taxonomy" id="196109"/>
    <lineage>
        <taxon>Eukaryota</taxon>
        <taxon>Fungi</taxon>
        <taxon>Dikarya</taxon>
        <taxon>Ascomycota</taxon>
        <taxon>Pezizomycotina</taxon>
        <taxon>Sordariomycetes</taxon>
        <taxon>Xylariomycetidae</taxon>
        <taxon>Xylariales</taxon>
        <taxon>Microdochiaceae</taxon>
        <taxon>Microdochium</taxon>
    </lineage>
</organism>
<evidence type="ECO:0000313" key="10">
    <source>
        <dbReference type="Proteomes" id="UP000070501"/>
    </source>
</evidence>
<dbReference type="GO" id="GO:0031965">
    <property type="term" value="C:nuclear membrane"/>
    <property type="evidence" value="ECO:0007669"/>
    <property type="project" value="UniProtKB-SubCell"/>
</dbReference>
<dbReference type="Pfam" id="PF05705">
    <property type="entry name" value="DUF829"/>
    <property type="match status" value="1"/>
</dbReference>
<comment type="subcellular location">
    <subcellularLocation>
        <location evidence="6">Endomembrane system</location>
        <topology evidence="6">Single-pass membrane protein</topology>
    </subcellularLocation>
    <subcellularLocation>
        <location evidence="1">Nucleus membrane</location>
    </subcellularLocation>
</comment>
<sequence>MASNAPVSGPRAHPFAGMTRLSPQAWVRDSGSAAAVSSASATSPSPPPPRIVLFASWMGALDVHIAKYTARYEALYPAATILVVKFAPAQLWSAAAGRKAVQAAVTYLKSQVDAGVLSSSPSSLSSATSSQDRHPPQLLIHLFSNGGATTMQNIYSAWHASSSSSSSSSPSSTTPFPASVAIFDSAPGMPSLRRTYRAFAVSALPKPLVLRLVFTPLLVAVCLLGWLYVAVLMKRVLVPLGLAGEDMLSRNFHVLNDASSSSSSEDQKEKKEGGSYIGVVGRQTLRTYIYSKEDDMIDWQHVEQHAADAASGGVGLGGGKGRGSSSSRPRRAKIPCRL</sequence>
<dbReference type="EMBL" id="KQ964245">
    <property type="protein sequence ID" value="KXJ96533.1"/>
    <property type="molecule type" value="Genomic_DNA"/>
</dbReference>
<keyword evidence="5" id="KW-0539">Nucleus</keyword>
<dbReference type="PANTHER" id="PTHR12265">
    <property type="entry name" value="TRANSMEMBRANE PROTEIN 53"/>
    <property type="match status" value="1"/>
</dbReference>
<name>A0A136JH94_9PEZI</name>
<evidence type="ECO:0000256" key="2">
    <source>
        <dbReference type="ARBA" id="ARBA00022692"/>
    </source>
</evidence>
<evidence type="ECO:0000256" key="3">
    <source>
        <dbReference type="ARBA" id="ARBA00022989"/>
    </source>
</evidence>
<proteinExistence type="predicted"/>
<dbReference type="InterPro" id="IPR008547">
    <property type="entry name" value="DUF829_TMEM53"/>
</dbReference>
<evidence type="ECO:0000256" key="8">
    <source>
        <dbReference type="SAM" id="Phobius"/>
    </source>
</evidence>
<dbReference type="Proteomes" id="UP000070501">
    <property type="component" value="Unassembled WGS sequence"/>
</dbReference>
<keyword evidence="2 8" id="KW-0812">Transmembrane</keyword>
<keyword evidence="4 8" id="KW-0472">Membrane</keyword>
<protein>
    <recommendedName>
        <fullName evidence="11">Indole-diterpene biosynthesis protein PaxU</fullName>
    </recommendedName>
</protein>
<keyword evidence="10" id="KW-1185">Reference proteome</keyword>
<keyword evidence="3 8" id="KW-1133">Transmembrane helix</keyword>
<gene>
    <name evidence="9" type="ORF">Micbo1qcDRAFT_155086</name>
</gene>
<accession>A0A136JH94</accession>
<dbReference type="AlphaFoldDB" id="A0A136JH94"/>
<evidence type="ECO:0000256" key="4">
    <source>
        <dbReference type="ARBA" id="ARBA00023136"/>
    </source>
</evidence>
<feature type="compositionally biased region" description="Basic residues" evidence="7">
    <location>
        <begin position="328"/>
        <end position="338"/>
    </location>
</feature>
<evidence type="ECO:0000313" key="9">
    <source>
        <dbReference type="EMBL" id="KXJ96533.1"/>
    </source>
</evidence>
<dbReference type="PANTHER" id="PTHR12265:SF30">
    <property type="entry name" value="TRANSMEMBRANE PROTEIN 53"/>
    <property type="match status" value="1"/>
</dbReference>
<dbReference type="InParanoid" id="A0A136JH94"/>
<dbReference type="OrthoDB" id="77878at2759"/>
<evidence type="ECO:0000256" key="5">
    <source>
        <dbReference type="ARBA" id="ARBA00023242"/>
    </source>
</evidence>
<evidence type="ECO:0000256" key="1">
    <source>
        <dbReference type="ARBA" id="ARBA00004126"/>
    </source>
</evidence>
<feature type="transmembrane region" description="Helical" evidence="8">
    <location>
        <begin position="208"/>
        <end position="229"/>
    </location>
</feature>
<evidence type="ECO:0008006" key="11">
    <source>
        <dbReference type="Google" id="ProtNLM"/>
    </source>
</evidence>
<reference evidence="10" key="1">
    <citation type="submission" date="2016-02" db="EMBL/GenBank/DDBJ databases">
        <title>Draft genome sequence of Microdochium bolleyi, a fungal endophyte of beachgrass.</title>
        <authorList>
            <consortium name="DOE Joint Genome Institute"/>
            <person name="David A.S."/>
            <person name="May G."/>
            <person name="Haridas S."/>
            <person name="Lim J."/>
            <person name="Wang M."/>
            <person name="Labutti K."/>
            <person name="Lipzen A."/>
            <person name="Barry K."/>
            <person name="Grigoriev I.V."/>
        </authorList>
    </citation>
    <scope>NUCLEOTIDE SEQUENCE [LARGE SCALE GENOMIC DNA]</scope>
    <source>
        <strain evidence="10">J235TASD1</strain>
    </source>
</reference>
<feature type="region of interest" description="Disordered" evidence="7">
    <location>
        <begin position="310"/>
        <end position="338"/>
    </location>
</feature>